<feature type="domain" description="Peptidase S74" evidence="2">
    <location>
        <begin position="1389"/>
        <end position="1487"/>
    </location>
</feature>
<dbReference type="PROSITE" id="PS51688">
    <property type="entry name" value="ICA"/>
    <property type="match status" value="1"/>
</dbReference>
<name>A0A2W4JTC9_9PSEU</name>
<protein>
    <recommendedName>
        <fullName evidence="2">Peptidase S74 domain-containing protein</fullName>
    </recommendedName>
</protein>
<feature type="compositionally biased region" description="Polar residues" evidence="1">
    <location>
        <begin position="327"/>
        <end position="344"/>
    </location>
</feature>
<evidence type="ECO:0000256" key="1">
    <source>
        <dbReference type="SAM" id="MobiDB-lite"/>
    </source>
</evidence>
<sequence length="1487" mass="158951">MQAGDHRLVLLTVFNTGINVPTPNGWTLVGTQTNTSSGTPFKLWCFTTTSVTDAQAFSKGTSSPAVAVSIAYRGGSGVVAFAGQANASTTSHALAPVTTTTPDSVVLGVLSEGTSSSAIGHTIPDGWNGEERIDYASASGIGRVGMIAVYDTVLTSPGTQGGTITSSTSGHSATVTLALSGVGGGSGGDPTPPTGDVVDTDDELNWVAPSVPGDYVIRYEVTSAEGTFTDDLTVTVSDVPTGPQTVYPQSVGSTAQVGEPLLTVEVPDTATLTRWGVNTVWGSMPWGYSLPTGPVPQTVTPSSVTRRAMVGQPIITVDEPQFPIDVTPSSVASRSRVGSPSLTQGAAPPDQPITDLSISLFAIDPTTGHGIPLPDFKALELSPLRNSAGSIRVEYPRDGINFEVLRSAITEGRDVEVEIWFNGTAAGARRGYLQEAEGDDLAEGDTTWTFLGGFLGLRMDEAVIEPQDPGPLVPDGDDNPDNDKHANERRELIFNAATPGMVMATAMRQAQARGVLTDISWDFTATHDSEGNPWPNTITSRFSPLATYTQILNRLVTLGLAEWDVQWTGAHRVLRMWVPEGRGDDLTAQPIPVVLRHGQNLLDAPRKWSVREAGTDVWVAGAEGLYAEASDAQAVARRGRKIERPLSANNLADDEGVLGYAISQLPVVTSGLYEVTHGIGFLPGAPRPIVSYDIGDWVLSDSGGDLEKLRVVQWTLTVADDGTYTGTVTLNDTHTDWLVRLKARLDAIEAGETVVGTSEPKDPALDDITPPAAPEGLVATSIAYTDPAHTNPLAYVTVGWQPVTMNADGSNHPLVQAARWLIIQIDRLETFPPPEGEDPYEHGAIKDDTWTWKECPRVVTDYAPQLRSIWVSEGSPSDRRAWLQNYVDTFSATPTATDDVAGYKVRYAYIGQWQVGGLPSSDPFPEADRFYYEATPSAGIRGTSYTFGGVEAGANIRIEVCAFDRAGNHGPWASIGHDTAADDTPPERPSTPTLSVWFRTVDITWDGLDLIGVPMALDFDHVEVWLSQSSDFSTVPSTASQAKAFDPLDVNPQHVANLYAGGTWNQPDLPHGVGWFAALRAVDRAGNVSPLSGIAGPVTAEQLFPDDLRDEIINDPAKIAKLVIGTAHIADAAIVSAKIANLAVNDAHIESLNVGKLRSGTMIAQVTVSGRFRTHESDAANRVEFDAAGIRLYRGSQVVGNWNVADGSITVTGTYQSALSGERINIFPDGTLRFYPSSGTNYSQMSTVGAEVIWRGPMNSDGRSGRLNVNALGVGMNYSAESEIPNNLRAEMVVFDRRARITAPFIAFEVNGKLTPTDGSRRRVQFYETSSSGTAKPNSYVQYGTDSKGIGGMFGNGAGWKFEAGNMLVCTESLNSFGPIKASDFVEQSSREVKRNIVDVERSGLPFDPEQVFRDVPAVAFNYRDDDPSMPPRLGVIAEEMPEFLQEIGPDGKGGLVRGLSVGSRLGLLHAAMRRVIARLDALEGRQ</sequence>
<organism evidence="3">
    <name type="scientific">Thermocrispum agreste</name>
    <dbReference type="NCBI Taxonomy" id="37925"/>
    <lineage>
        <taxon>Bacteria</taxon>
        <taxon>Bacillati</taxon>
        <taxon>Actinomycetota</taxon>
        <taxon>Actinomycetes</taxon>
        <taxon>Pseudonocardiales</taxon>
        <taxon>Pseudonocardiaceae</taxon>
        <taxon>Thermocrispum</taxon>
    </lineage>
</organism>
<gene>
    <name evidence="3" type="ORF">DIU77_00100</name>
</gene>
<reference evidence="3" key="1">
    <citation type="submission" date="2018-05" db="EMBL/GenBank/DDBJ databases">
        <authorList>
            <person name="Lanie J.A."/>
            <person name="Ng W.-L."/>
            <person name="Kazmierczak K.M."/>
            <person name="Andrzejewski T.M."/>
            <person name="Davidsen T.M."/>
            <person name="Wayne K.J."/>
            <person name="Tettelin H."/>
            <person name="Glass J.I."/>
            <person name="Rusch D."/>
            <person name="Podicherti R."/>
            <person name="Tsui H.-C.T."/>
            <person name="Winkler M.E."/>
        </authorList>
    </citation>
    <scope>NUCLEOTIDE SEQUENCE</scope>
    <source>
        <strain evidence="3">ZC4RG45</strain>
    </source>
</reference>
<proteinExistence type="predicted"/>
<accession>A0A2W4JTC9</accession>
<feature type="region of interest" description="Disordered" evidence="1">
    <location>
        <begin position="327"/>
        <end position="349"/>
    </location>
</feature>
<dbReference type="EMBL" id="QGUI01000002">
    <property type="protein sequence ID" value="PZN01619.1"/>
    <property type="molecule type" value="Genomic_DNA"/>
</dbReference>
<comment type="caution">
    <text evidence="3">The sequence shown here is derived from an EMBL/GenBank/DDBJ whole genome shotgun (WGS) entry which is preliminary data.</text>
</comment>
<evidence type="ECO:0000259" key="2">
    <source>
        <dbReference type="PROSITE" id="PS51688"/>
    </source>
</evidence>
<feature type="region of interest" description="Disordered" evidence="1">
    <location>
        <begin position="465"/>
        <end position="485"/>
    </location>
</feature>
<evidence type="ECO:0000313" key="3">
    <source>
        <dbReference type="EMBL" id="PZN01619.1"/>
    </source>
</evidence>
<dbReference type="InterPro" id="IPR030392">
    <property type="entry name" value="S74_ICA"/>
</dbReference>